<dbReference type="PANTHER" id="PTHR33295">
    <property type="entry name" value="ATPASE"/>
    <property type="match status" value="1"/>
</dbReference>
<reference evidence="3" key="1">
    <citation type="submission" date="2020-10" db="EMBL/GenBank/DDBJ databases">
        <authorList>
            <person name="Gilroy R."/>
        </authorList>
    </citation>
    <scope>NUCLEOTIDE SEQUENCE</scope>
    <source>
        <strain evidence="3">7463</strain>
    </source>
</reference>
<dbReference type="Proteomes" id="UP000824083">
    <property type="component" value="Unassembled WGS sequence"/>
</dbReference>
<dbReference type="InterPro" id="IPR025420">
    <property type="entry name" value="DUF4143"/>
</dbReference>
<keyword evidence="3" id="KW-0547">Nucleotide-binding</keyword>
<dbReference type="InterPro" id="IPR027417">
    <property type="entry name" value="P-loop_NTPase"/>
</dbReference>
<dbReference type="SUPFAM" id="SSF52540">
    <property type="entry name" value="P-loop containing nucleoside triphosphate hydrolases"/>
    <property type="match status" value="1"/>
</dbReference>
<dbReference type="GO" id="GO:0005524">
    <property type="term" value="F:ATP binding"/>
    <property type="evidence" value="ECO:0007669"/>
    <property type="project" value="UniProtKB-KW"/>
</dbReference>
<protein>
    <submittedName>
        <fullName evidence="3">ATP-binding protein</fullName>
    </submittedName>
</protein>
<name>A0A9D1IGG2_9BURK</name>
<dbReference type="PANTHER" id="PTHR33295:SF7">
    <property type="entry name" value="ATPASE"/>
    <property type="match status" value="1"/>
</dbReference>
<sequence length="453" mass="52492">MLKRKAYERLLNWKRNRNGQTALLIEGARRVGKSTLAEEFGKSEYRSVITIDFSLVSKEFKELFSDLRTDLDEFFRYLSAIYQTPLYPRDSLIIFDEIQSFPTAREFIKRLVSDGRFDYIETGSLLSIKQNIEDILIPSEEESFRLNPLDFEEFLWALNEKNLSDLLNEHFLSMRPLPDVLHKRAMRRFREYMLIGGMPHVVNEYLSTHSFEAADFEKRQILDLYRKDIGRFAKGYQDKVISIIDEIPSQLSTHEKRFKVSSLATNARMRNYEEAFFWLSDAQITNACFASTDPSIGLNLSRTKSSLKCYMADTGLLTTLALSTGMVTSEDIYRNVLLGKIAINEGMLTENIVAQSLVAKGEKLFFYSQTDTKNNKKRMEIDFLLVRPFQDAGNKPRVCPVEVKSTDRYTLASLDRFSETFGAKVGYEIVLHPKQIKQEGKRFYLPLYMAHLI</sequence>
<accession>A0A9D1IGG2</accession>
<evidence type="ECO:0000313" key="3">
    <source>
        <dbReference type="EMBL" id="HIU37025.1"/>
    </source>
</evidence>
<dbReference type="InterPro" id="IPR041682">
    <property type="entry name" value="AAA_14"/>
</dbReference>
<feature type="domain" description="AAA" evidence="1">
    <location>
        <begin position="21"/>
        <end position="155"/>
    </location>
</feature>
<proteinExistence type="predicted"/>
<keyword evidence="3" id="KW-0067">ATP-binding</keyword>
<feature type="domain" description="DUF4143" evidence="2">
    <location>
        <begin position="227"/>
        <end position="405"/>
    </location>
</feature>
<dbReference type="EMBL" id="DVMY01000034">
    <property type="protein sequence ID" value="HIU37025.1"/>
    <property type="molecule type" value="Genomic_DNA"/>
</dbReference>
<dbReference type="Gene3D" id="3.40.50.300">
    <property type="entry name" value="P-loop containing nucleotide triphosphate hydrolases"/>
    <property type="match status" value="1"/>
</dbReference>
<dbReference type="Pfam" id="PF13635">
    <property type="entry name" value="DUF4143"/>
    <property type="match status" value="1"/>
</dbReference>
<evidence type="ECO:0000259" key="1">
    <source>
        <dbReference type="Pfam" id="PF13173"/>
    </source>
</evidence>
<dbReference type="AlphaFoldDB" id="A0A9D1IGG2"/>
<evidence type="ECO:0000313" key="4">
    <source>
        <dbReference type="Proteomes" id="UP000824083"/>
    </source>
</evidence>
<reference evidence="3" key="2">
    <citation type="journal article" date="2021" name="PeerJ">
        <title>Extensive microbial diversity within the chicken gut microbiome revealed by metagenomics and culture.</title>
        <authorList>
            <person name="Gilroy R."/>
            <person name="Ravi A."/>
            <person name="Getino M."/>
            <person name="Pursley I."/>
            <person name="Horton D.L."/>
            <person name="Alikhan N.F."/>
            <person name="Baker D."/>
            <person name="Gharbi K."/>
            <person name="Hall N."/>
            <person name="Watson M."/>
            <person name="Adriaenssens E.M."/>
            <person name="Foster-Nyarko E."/>
            <person name="Jarju S."/>
            <person name="Secka A."/>
            <person name="Antonio M."/>
            <person name="Oren A."/>
            <person name="Chaudhuri R.R."/>
            <person name="La Ragione R."/>
            <person name="Hildebrand F."/>
            <person name="Pallen M.J."/>
        </authorList>
    </citation>
    <scope>NUCLEOTIDE SEQUENCE</scope>
    <source>
        <strain evidence="3">7463</strain>
    </source>
</reference>
<dbReference type="Pfam" id="PF13173">
    <property type="entry name" value="AAA_14"/>
    <property type="match status" value="1"/>
</dbReference>
<evidence type="ECO:0000259" key="2">
    <source>
        <dbReference type="Pfam" id="PF13635"/>
    </source>
</evidence>
<comment type="caution">
    <text evidence="3">The sequence shown here is derived from an EMBL/GenBank/DDBJ whole genome shotgun (WGS) entry which is preliminary data.</text>
</comment>
<organism evidence="3 4">
    <name type="scientific">Candidatus Aphodousia faecigallinarum</name>
    <dbReference type="NCBI Taxonomy" id="2840677"/>
    <lineage>
        <taxon>Bacteria</taxon>
        <taxon>Pseudomonadati</taxon>
        <taxon>Pseudomonadota</taxon>
        <taxon>Betaproteobacteria</taxon>
        <taxon>Burkholderiales</taxon>
        <taxon>Sutterellaceae</taxon>
        <taxon>Sutterellaceae incertae sedis</taxon>
        <taxon>Candidatus Aphodousia</taxon>
    </lineage>
</organism>
<gene>
    <name evidence="3" type="ORF">IAC56_01960</name>
</gene>